<protein>
    <recommendedName>
        <fullName evidence="3">Secreted protein</fullName>
    </recommendedName>
</protein>
<dbReference type="Proteomes" id="UP001597076">
    <property type="component" value="Unassembled WGS sequence"/>
</dbReference>
<comment type="caution">
    <text evidence="1">The sequence shown here is derived from an EMBL/GenBank/DDBJ whole genome shotgun (WGS) entry which is preliminary data.</text>
</comment>
<accession>A0ABD6BIJ0</accession>
<reference evidence="1 2" key="1">
    <citation type="journal article" date="2019" name="Int. J. Syst. Evol. Microbiol.">
        <title>The Global Catalogue of Microorganisms (GCM) 10K type strain sequencing project: providing services to taxonomists for standard genome sequencing and annotation.</title>
        <authorList>
            <consortium name="The Broad Institute Genomics Platform"/>
            <consortium name="The Broad Institute Genome Sequencing Center for Infectious Disease"/>
            <person name="Wu L."/>
            <person name="Ma J."/>
        </authorList>
    </citation>
    <scope>NUCLEOTIDE SEQUENCE [LARGE SCALE GENOMIC DNA]</scope>
    <source>
        <strain evidence="1 2">CGMCC 1.12230</strain>
    </source>
</reference>
<dbReference type="AlphaFoldDB" id="A0ABD6BIJ0"/>
<evidence type="ECO:0000313" key="2">
    <source>
        <dbReference type="Proteomes" id="UP001597076"/>
    </source>
</evidence>
<evidence type="ECO:0000313" key="1">
    <source>
        <dbReference type="EMBL" id="MFD1564377.1"/>
    </source>
</evidence>
<gene>
    <name evidence="1" type="ORF">ACFR99_12545</name>
</gene>
<sequence>MSVEAMFLLVKSLYKCCAQMANEWIVSACTETVVERGGGTIFGVANVCTRRVKLRAGSGRLVSGWYILELREDQCISMVFHFLTHCECEQLLLVRIVGSAVDPGILLERNLVCIRRQACDQIIG</sequence>
<name>A0ABD6BIJ0_9EURY</name>
<dbReference type="EMBL" id="JBHUDI010000007">
    <property type="protein sequence ID" value="MFD1564377.1"/>
    <property type="molecule type" value="Genomic_DNA"/>
</dbReference>
<dbReference type="RefSeq" id="WP_390287867.1">
    <property type="nucleotide sequence ID" value="NZ_JBHUDI010000007.1"/>
</dbReference>
<evidence type="ECO:0008006" key="3">
    <source>
        <dbReference type="Google" id="ProtNLM"/>
    </source>
</evidence>
<proteinExistence type="predicted"/>
<organism evidence="1 2">
    <name type="scientific">Haloarchaeobius amylolyticus</name>
    <dbReference type="NCBI Taxonomy" id="1198296"/>
    <lineage>
        <taxon>Archaea</taxon>
        <taxon>Methanobacteriati</taxon>
        <taxon>Methanobacteriota</taxon>
        <taxon>Stenosarchaea group</taxon>
        <taxon>Halobacteria</taxon>
        <taxon>Halobacteriales</taxon>
        <taxon>Halorubellaceae</taxon>
        <taxon>Haloarchaeobius</taxon>
    </lineage>
</organism>
<keyword evidence="2" id="KW-1185">Reference proteome</keyword>